<feature type="compositionally biased region" description="Basic and acidic residues" evidence="1">
    <location>
        <begin position="356"/>
        <end position="372"/>
    </location>
</feature>
<reference evidence="4 5" key="1">
    <citation type="submission" date="2018-06" db="EMBL/GenBank/DDBJ databases">
        <title>Freshwater and sediment microbial communities from various areas in North America, analyzing microbe dynamics in response to fracking.</title>
        <authorList>
            <person name="Lamendella R."/>
        </authorList>
    </citation>
    <scope>NUCLEOTIDE SEQUENCE [LARGE SCALE GENOMIC DNA]</scope>
    <source>
        <strain evidence="4 5">3b_TX</strain>
    </source>
</reference>
<dbReference type="RefSeq" id="WP_113903151.1">
    <property type="nucleotide sequence ID" value="NZ_QNSB01000002.1"/>
</dbReference>
<dbReference type="InterPro" id="IPR011041">
    <property type="entry name" value="Quinoprot_gluc/sorb_DH_b-prop"/>
</dbReference>
<dbReference type="Proteomes" id="UP000253509">
    <property type="component" value="Unassembled WGS sequence"/>
</dbReference>
<evidence type="ECO:0000313" key="5">
    <source>
        <dbReference type="Proteomes" id="UP000253509"/>
    </source>
</evidence>
<dbReference type="Pfam" id="PF07995">
    <property type="entry name" value="GSDH"/>
    <property type="match status" value="1"/>
</dbReference>
<feature type="domain" description="Glucose/Sorbosone dehydrogenase" evidence="3">
    <location>
        <begin position="68"/>
        <end position="357"/>
    </location>
</feature>
<dbReference type="PROSITE" id="PS51257">
    <property type="entry name" value="PROKAR_LIPOPROTEIN"/>
    <property type="match status" value="1"/>
</dbReference>
<dbReference type="Gene3D" id="2.120.10.30">
    <property type="entry name" value="TolB, C-terminal domain"/>
    <property type="match status" value="1"/>
</dbReference>
<dbReference type="InterPro" id="IPR012938">
    <property type="entry name" value="Glc/Sorbosone_DH"/>
</dbReference>
<feature type="region of interest" description="Disordered" evidence="1">
    <location>
        <begin position="22"/>
        <end position="59"/>
    </location>
</feature>
<evidence type="ECO:0000256" key="1">
    <source>
        <dbReference type="SAM" id="MobiDB-lite"/>
    </source>
</evidence>
<keyword evidence="2" id="KW-0732">Signal</keyword>
<organism evidence="4 5">
    <name type="scientific">Brevibacterium celere</name>
    <dbReference type="NCBI Taxonomy" id="225845"/>
    <lineage>
        <taxon>Bacteria</taxon>
        <taxon>Bacillati</taxon>
        <taxon>Actinomycetota</taxon>
        <taxon>Actinomycetes</taxon>
        <taxon>Micrococcales</taxon>
        <taxon>Brevibacteriaceae</taxon>
        <taxon>Brevibacterium</taxon>
    </lineage>
</organism>
<evidence type="ECO:0000256" key="2">
    <source>
        <dbReference type="SAM" id="SignalP"/>
    </source>
</evidence>
<protein>
    <submittedName>
        <fullName evidence="4">Glucose/arabinose dehydrogenase</fullName>
    </submittedName>
</protein>
<proteinExistence type="predicted"/>
<accession>A0A366IM28</accession>
<evidence type="ECO:0000259" key="3">
    <source>
        <dbReference type="Pfam" id="PF07995"/>
    </source>
</evidence>
<feature type="region of interest" description="Disordered" evidence="1">
    <location>
        <begin position="350"/>
        <end position="372"/>
    </location>
</feature>
<dbReference type="SUPFAM" id="SSF50952">
    <property type="entry name" value="Soluble quinoprotein glucose dehydrogenase"/>
    <property type="match status" value="1"/>
</dbReference>
<evidence type="ECO:0000313" key="4">
    <source>
        <dbReference type="EMBL" id="RBP73787.1"/>
    </source>
</evidence>
<dbReference type="PANTHER" id="PTHR19328">
    <property type="entry name" value="HEDGEHOG-INTERACTING PROTEIN"/>
    <property type="match status" value="1"/>
</dbReference>
<dbReference type="InterPro" id="IPR011042">
    <property type="entry name" value="6-blade_b-propeller_TolB-like"/>
</dbReference>
<dbReference type="EMBL" id="QNSB01000002">
    <property type="protein sequence ID" value="RBP73787.1"/>
    <property type="molecule type" value="Genomic_DNA"/>
</dbReference>
<comment type="caution">
    <text evidence="4">The sequence shown here is derived from an EMBL/GenBank/DDBJ whole genome shotgun (WGS) entry which is preliminary data.</text>
</comment>
<feature type="compositionally biased region" description="Polar residues" evidence="1">
    <location>
        <begin position="26"/>
        <end position="36"/>
    </location>
</feature>
<dbReference type="AlphaFoldDB" id="A0A366IM28"/>
<feature type="signal peptide" evidence="2">
    <location>
        <begin position="1"/>
        <end position="21"/>
    </location>
</feature>
<gene>
    <name evidence="4" type="ORF">DFO65_102318</name>
</gene>
<keyword evidence="5" id="KW-1185">Reference proteome</keyword>
<name>A0A366IM28_9MICO</name>
<sequence>MTPRRLIVTLAVSATVLAAAACSTSTEPAGTGSNRDAGTEAETEAGTDQAAPSADQAGGDVGVIAEGLDAPWSIAFHGQTPLVSERDSARILELDPDGNARELGSIDGAEPNGEGGLLGIAVHEDHLYAYFTAGDENRIERYPLTGEPGALGLGDPQTILDGIPAAGFHNGGRIAFGPDGLLYATTGDAGRRSDAQDLDSHAGKILRLTPEGAVPEDNPFEGSPVYSLGHRNPQGIAWDAEGTMYSSEFGQDTWDELNVIDAGDNYGWPEVEGIANDDDFVDPVQQWEPTEASPSGMAITEETIHIANLRGERLRDVPLDALDESDERLGEDFGRLRDVTVAPDGSLWVLTNNTDGRGDPGPDDDRILRIDP</sequence>
<feature type="chain" id="PRO_5016901248" evidence="2">
    <location>
        <begin position="22"/>
        <end position="372"/>
    </location>
</feature>
<dbReference type="PANTHER" id="PTHR19328:SF13">
    <property type="entry name" value="HIPL1 PROTEIN"/>
    <property type="match status" value="1"/>
</dbReference>